<dbReference type="EMBL" id="KB008093">
    <property type="protein sequence ID" value="ELR13497.1"/>
    <property type="molecule type" value="Genomic_DNA"/>
</dbReference>
<feature type="compositionally biased region" description="Polar residues" evidence="1">
    <location>
        <begin position="474"/>
        <end position="500"/>
    </location>
</feature>
<name>L8GKE2_ACACF</name>
<keyword evidence="3" id="KW-0808">Transferase</keyword>
<gene>
    <name evidence="3" type="ORF">ACA1_246800</name>
</gene>
<evidence type="ECO:0000313" key="3">
    <source>
        <dbReference type="EMBL" id="ELR13497.1"/>
    </source>
</evidence>
<dbReference type="InterPro" id="IPR050167">
    <property type="entry name" value="Ser_Thr_protein_kinase"/>
</dbReference>
<protein>
    <submittedName>
        <fullName evidence="3">Ca2+/calmodulin-dependent protein kinase</fullName>
    </submittedName>
</protein>
<feature type="region of interest" description="Disordered" evidence="1">
    <location>
        <begin position="228"/>
        <end position="360"/>
    </location>
</feature>
<dbReference type="RefSeq" id="XP_004335510.1">
    <property type="nucleotide sequence ID" value="XM_004335462.1"/>
</dbReference>
<dbReference type="STRING" id="1257118.L8GKE2"/>
<accession>L8GKE2</accession>
<feature type="domain" description="Protein kinase" evidence="2">
    <location>
        <begin position="532"/>
        <end position="739"/>
    </location>
</feature>
<dbReference type="KEGG" id="acan:ACA1_246800"/>
<reference evidence="3 4" key="1">
    <citation type="journal article" date="2013" name="Genome Biol.">
        <title>Genome of Acanthamoeba castellanii highlights extensive lateral gene transfer and early evolution of tyrosine kinase signaling.</title>
        <authorList>
            <person name="Clarke M."/>
            <person name="Lohan A.J."/>
            <person name="Liu B."/>
            <person name="Lagkouvardos I."/>
            <person name="Roy S."/>
            <person name="Zafar N."/>
            <person name="Bertelli C."/>
            <person name="Schilde C."/>
            <person name="Kianianmomeni A."/>
            <person name="Burglin T.R."/>
            <person name="Frech C."/>
            <person name="Turcotte B."/>
            <person name="Kopec K.O."/>
            <person name="Synnott J.M."/>
            <person name="Choo C."/>
            <person name="Paponov I."/>
            <person name="Finkler A."/>
            <person name="Soon Heng Tan C."/>
            <person name="Hutchins A.P."/>
            <person name="Weinmeier T."/>
            <person name="Rattei T."/>
            <person name="Chu J.S."/>
            <person name="Gimenez G."/>
            <person name="Irimia M."/>
            <person name="Rigden D.J."/>
            <person name="Fitzpatrick D.A."/>
            <person name="Lorenzo-Morales J."/>
            <person name="Bateman A."/>
            <person name="Chiu C.H."/>
            <person name="Tang P."/>
            <person name="Hegemann P."/>
            <person name="Fromm H."/>
            <person name="Raoult D."/>
            <person name="Greub G."/>
            <person name="Miranda-Saavedra D."/>
            <person name="Chen N."/>
            <person name="Nash P."/>
            <person name="Ginger M.L."/>
            <person name="Horn M."/>
            <person name="Schaap P."/>
            <person name="Caler L."/>
            <person name="Loftus B."/>
        </authorList>
    </citation>
    <scope>NUCLEOTIDE SEQUENCE [LARGE SCALE GENOMIC DNA]</scope>
    <source>
        <strain evidence="3 4">Neff</strain>
    </source>
</reference>
<dbReference type="GeneID" id="14913827"/>
<dbReference type="SMART" id="SM00220">
    <property type="entry name" value="S_TKc"/>
    <property type="match status" value="1"/>
</dbReference>
<dbReference type="PANTHER" id="PTHR23257:SF963">
    <property type="entry name" value="AT08303P"/>
    <property type="match status" value="1"/>
</dbReference>
<dbReference type="VEuPathDB" id="AmoebaDB:ACA1_246800"/>
<dbReference type="Proteomes" id="UP000011083">
    <property type="component" value="Unassembled WGS sequence"/>
</dbReference>
<dbReference type="InterPro" id="IPR000719">
    <property type="entry name" value="Prot_kinase_dom"/>
</dbReference>
<feature type="compositionally biased region" description="Basic and acidic residues" evidence="1">
    <location>
        <begin position="302"/>
        <end position="320"/>
    </location>
</feature>
<feature type="compositionally biased region" description="Gly residues" evidence="1">
    <location>
        <begin position="328"/>
        <end position="339"/>
    </location>
</feature>
<feature type="compositionally biased region" description="Basic and acidic residues" evidence="1">
    <location>
        <begin position="510"/>
        <end position="522"/>
    </location>
</feature>
<organism evidence="3 4">
    <name type="scientific">Acanthamoeba castellanii (strain ATCC 30010 / Neff)</name>
    <dbReference type="NCBI Taxonomy" id="1257118"/>
    <lineage>
        <taxon>Eukaryota</taxon>
        <taxon>Amoebozoa</taxon>
        <taxon>Discosea</taxon>
        <taxon>Longamoebia</taxon>
        <taxon>Centramoebida</taxon>
        <taxon>Acanthamoebidae</taxon>
        <taxon>Acanthamoeba</taxon>
    </lineage>
</organism>
<dbReference type="InterPro" id="IPR011009">
    <property type="entry name" value="Kinase-like_dom_sf"/>
</dbReference>
<feature type="compositionally biased region" description="Basic residues" evidence="1">
    <location>
        <begin position="267"/>
        <end position="279"/>
    </location>
</feature>
<dbReference type="PANTHER" id="PTHR23257">
    <property type="entry name" value="SERINE-THREONINE PROTEIN KINASE"/>
    <property type="match status" value="1"/>
</dbReference>
<feature type="compositionally biased region" description="Low complexity" evidence="1">
    <location>
        <begin position="351"/>
        <end position="360"/>
    </location>
</feature>
<dbReference type="GO" id="GO:0005737">
    <property type="term" value="C:cytoplasm"/>
    <property type="evidence" value="ECO:0007669"/>
    <property type="project" value="TreeGrafter"/>
</dbReference>
<proteinExistence type="predicted"/>
<dbReference type="AlphaFoldDB" id="L8GKE2"/>
<dbReference type="SUPFAM" id="SSF56112">
    <property type="entry name" value="Protein kinase-like (PK-like)"/>
    <property type="match status" value="1"/>
</dbReference>
<dbReference type="GO" id="GO:0005524">
    <property type="term" value="F:ATP binding"/>
    <property type="evidence" value="ECO:0007669"/>
    <property type="project" value="InterPro"/>
</dbReference>
<evidence type="ECO:0000259" key="2">
    <source>
        <dbReference type="PROSITE" id="PS50011"/>
    </source>
</evidence>
<feature type="compositionally biased region" description="Basic and acidic residues" evidence="1">
    <location>
        <begin position="239"/>
        <end position="251"/>
    </location>
</feature>
<keyword evidence="3" id="KW-0418">Kinase</keyword>
<dbReference type="PROSITE" id="PS50011">
    <property type="entry name" value="PROTEIN_KINASE_DOM"/>
    <property type="match status" value="1"/>
</dbReference>
<keyword evidence="4" id="KW-1185">Reference proteome</keyword>
<dbReference type="Gene3D" id="1.10.510.10">
    <property type="entry name" value="Transferase(Phosphotransferase) domain 1"/>
    <property type="match status" value="1"/>
</dbReference>
<dbReference type="GO" id="GO:0007165">
    <property type="term" value="P:signal transduction"/>
    <property type="evidence" value="ECO:0007669"/>
    <property type="project" value="TreeGrafter"/>
</dbReference>
<sequence>MDVINYSGLGNWGLPKDGPEIDHAAAFHRFAGKIREKLLANTLPAPTKKGVQKHCKALLPEALEIDDLVKPPEGIPEKAIRQWWKVIMSAEARDALLDLTQNPTDPIQEARIKEGELQKLFAAGEDTQVMLPPEKQFKNLSPRRPDRAVGFDARHWTALQENDRVIPPGNKDVCFCWYCEELCGYETFKDLAKSAFLLRLALQHWFYWAQVNGIELYETRDRYGESIKVEPYRPSGSRGGEDEHQEEKAKETAAAASEHCKEDRKGPIRRSSQRPKQHTQRYDPATEDEKQPLQTQKRKRSTGSERGERRLPEANDPPERKKQKRDGGGGGGGGGGENLFGGTAECPPGLTSTSTTSGRSSDIDDRFWLLCLMITNGHDVFPFIGWREPRLENRVVFVNLLVKPLSMLKSGDRLAMMRLALNYTAIRGLPLRQIALRLLQDPTVKIPANYIKLKPTGPFSSSTSGGSDNRDRNPLSSGSSRANKSTGRRSGQEDGTTNAPQPRGCSGQEGRPHDALEGRSSNEHHPLLLTLKVGSPFVNPRGTTCVYAALFDGQEAVAKLTDEASATHLIYSNEKRLLRRLGGRYHTVQLLASKKCVKFSYINKTAVLVFKLAQPQVRELLLLLLARDPEGIFASNALRIVVALRACALEYCHSLGIVHSDVKRDNMLWDDQHNQGTLIDFGFSKDRHSPALLRESFHGTKDYMPPEHKNSPAGDMWSAGILLSKLGDEDRERARKVCK</sequence>
<evidence type="ECO:0000313" key="4">
    <source>
        <dbReference type="Proteomes" id="UP000011083"/>
    </source>
</evidence>
<feature type="compositionally biased region" description="Low complexity" evidence="1">
    <location>
        <begin position="457"/>
        <end position="467"/>
    </location>
</feature>
<dbReference type="Pfam" id="PF00069">
    <property type="entry name" value="Pkinase"/>
    <property type="match status" value="1"/>
</dbReference>
<evidence type="ECO:0000256" key="1">
    <source>
        <dbReference type="SAM" id="MobiDB-lite"/>
    </source>
</evidence>
<dbReference type="GO" id="GO:0004672">
    <property type="term" value="F:protein kinase activity"/>
    <property type="evidence" value="ECO:0007669"/>
    <property type="project" value="InterPro"/>
</dbReference>
<feature type="region of interest" description="Disordered" evidence="1">
    <location>
        <begin position="457"/>
        <end position="522"/>
    </location>
</feature>